<dbReference type="SUPFAM" id="SSF49764">
    <property type="entry name" value="HSP20-like chaperones"/>
    <property type="match status" value="1"/>
</dbReference>
<dbReference type="PROSITE" id="PS51203">
    <property type="entry name" value="CS"/>
    <property type="match status" value="1"/>
</dbReference>
<gene>
    <name evidence="2" type="ORF">SNEC2469_LOCUS33377</name>
</gene>
<dbReference type="Pfam" id="PF04969">
    <property type="entry name" value="CS"/>
    <property type="match status" value="1"/>
</dbReference>
<organism evidence="2 3">
    <name type="scientific">Symbiodinium necroappetens</name>
    <dbReference type="NCBI Taxonomy" id="1628268"/>
    <lineage>
        <taxon>Eukaryota</taxon>
        <taxon>Sar</taxon>
        <taxon>Alveolata</taxon>
        <taxon>Dinophyceae</taxon>
        <taxon>Suessiales</taxon>
        <taxon>Symbiodiniaceae</taxon>
        <taxon>Symbiodinium</taxon>
    </lineage>
</organism>
<comment type="caution">
    <text evidence="2">The sequence shown here is derived from an EMBL/GenBank/DDBJ whole genome shotgun (WGS) entry which is preliminary data.</text>
</comment>
<dbReference type="Gene3D" id="2.60.40.790">
    <property type="match status" value="1"/>
</dbReference>
<dbReference type="Proteomes" id="UP000601435">
    <property type="component" value="Unassembled WGS sequence"/>
</dbReference>
<dbReference type="AlphaFoldDB" id="A0A813C9S2"/>
<dbReference type="OrthoDB" id="408244at2759"/>
<dbReference type="EMBL" id="CAJNJA010087696">
    <property type="protein sequence ID" value="CAE7939020.1"/>
    <property type="molecule type" value="Genomic_DNA"/>
</dbReference>
<feature type="domain" description="CS" evidence="1">
    <location>
        <begin position="236"/>
        <end position="328"/>
    </location>
</feature>
<name>A0A813C9S2_9DINO</name>
<protein>
    <recommendedName>
        <fullName evidence="1">CS domain-containing protein</fullName>
    </recommendedName>
</protein>
<evidence type="ECO:0000313" key="3">
    <source>
        <dbReference type="Proteomes" id="UP000601435"/>
    </source>
</evidence>
<keyword evidence="3" id="KW-1185">Reference proteome</keyword>
<reference evidence="2" key="1">
    <citation type="submission" date="2021-02" db="EMBL/GenBank/DDBJ databases">
        <authorList>
            <person name="Dougan E. K."/>
            <person name="Rhodes N."/>
            <person name="Thang M."/>
            <person name="Chan C."/>
        </authorList>
    </citation>
    <scope>NUCLEOTIDE SEQUENCE</scope>
</reference>
<sequence length="425" mass="48141">MARAPGRAGPGFYYVVIPSKPEDKMYQVYHPERSVRYEDLSFIRTVREILFHKAQAPCIDEYRKNLRKDLFDFSSEPQDNDREVRCGVKEEKDRVEDALRKIGDDQLELLQSMTSLKGVTLVEPSKSPDKKGVFMFYAKSSDNPVNSRAIDLCWTAGLPPEEVRGTCILSRTEEVVEEFCRDATWRRCDFTLDDCASHAAWLQDARQRRVESGQKREDDSRWFANLADCEAPMPGGAIDGAVWKQSDDEIDICFDAGPFAGIRATRRDINVQYTKRTLFVRLRGRVLCNAELAGEVDPQGCCWTFDRDRYALQVTLCKSRATAWERLIRREVPGKGHGHKEVQSNFPACAAVECGGRRSKSLLIGRRQGFAEGRRGTCMKFVVCICILFCLVLQLQPLLEKFSVQCTASTSDQGVAASKPFCGWP</sequence>
<accession>A0A813C9S2</accession>
<proteinExistence type="predicted"/>
<dbReference type="InterPro" id="IPR007052">
    <property type="entry name" value="CS_dom"/>
</dbReference>
<dbReference type="CDD" id="cd06467">
    <property type="entry name" value="p23_NUDC_like"/>
    <property type="match status" value="1"/>
</dbReference>
<evidence type="ECO:0000313" key="2">
    <source>
        <dbReference type="EMBL" id="CAE7939020.1"/>
    </source>
</evidence>
<dbReference type="InterPro" id="IPR008978">
    <property type="entry name" value="HSP20-like_chaperone"/>
</dbReference>
<evidence type="ECO:0000259" key="1">
    <source>
        <dbReference type="PROSITE" id="PS51203"/>
    </source>
</evidence>